<evidence type="ECO:0000256" key="2">
    <source>
        <dbReference type="ARBA" id="ARBA00022679"/>
    </source>
</evidence>
<feature type="domain" description="Reverse transcriptase" evidence="10">
    <location>
        <begin position="54"/>
        <end position="295"/>
    </location>
</feature>
<evidence type="ECO:0000313" key="12">
    <source>
        <dbReference type="Proteomes" id="UP001269081"/>
    </source>
</evidence>
<organism evidence="11 12">
    <name type="scientific">Flavobacterium piscis</name>
    <dbReference type="NCBI Taxonomy" id="1114874"/>
    <lineage>
        <taxon>Bacteria</taxon>
        <taxon>Pseudomonadati</taxon>
        <taxon>Bacteroidota</taxon>
        <taxon>Flavobacteriia</taxon>
        <taxon>Flavobacteriales</taxon>
        <taxon>Flavobacteriaceae</taxon>
        <taxon>Flavobacterium</taxon>
    </lineage>
</organism>
<evidence type="ECO:0000256" key="9">
    <source>
        <dbReference type="ARBA" id="ARBA00048173"/>
    </source>
</evidence>
<comment type="catalytic activity">
    <reaction evidence="9">
        <text>DNA(n) + a 2'-deoxyribonucleoside 5'-triphosphate = DNA(n+1) + diphosphate</text>
        <dbReference type="Rhea" id="RHEA:22508"/>
        <dbReference type="Rhea" id="RHEA-COMP:17339"/>
        <dbReference type="Rhea" id="RHEA-COMP:17340"/>
        <dbReference type="ChEBI" id="CHEBI:33019"/>
        <dbReference type="ChEBI" id="CHEBI:61560"/>
        <dbReference type="ChEBI" id="CHEBI:173112"/>
        <dbReference type="EC" id="2.7.7.49"/>
    </reaction>
</comment>
<keyword evidence="5" id="KW-0460">Magnesium</keyword>
<protein>
    <recommendedName>
        <fullName evidence="1">RNA-directed DNA polymerase</fullName>
        <ecNumber evidence="1">2.7.7.49</ecNumber>
    </recommendedName>
</protein>
<dbReference type="InterPro" id="IPR051083">
    <property type="entry name" value="GrpII_Intron_Splice-Mob/Def"/>
</dbReference>
<evidence type="ECO:0000256" key="6">
    <source>
        <dbReference type="ARBA" id="ARBA00022918"/>
    </source>
</evidence>
<dbReference type="SUPFAM" id="SSF56672">
    <property type="entry name" value="DNA/RNA polymerases"/>
    <property type="match status" value="1"/>
</dbReference>
<dbReference type="InterPro" id="IPR000477">
    <property type="entry name" value="RT_dom"/>
</dbReference>
<evidence type="ECO:0000313" key="11">
    <source>
        <dbReference type="EMBL" id="MDR7211342.1"/>
    </source>
</evidence>
<dbReference type="Pfam" id="PF08388">
    <property type="entry name" value="GIIM"/>
    <property type="match status" value="1"/>
</dbReference>
<dbReference type="CDD" id="cd01651">
    <property type="entry name" value="RT_G2_intron"/>
    <property type="match status" value="1"/>
</dbReference>
<reference evidence="11 12" key="1">
    <citation type="submission" date="2023-07" db="EMBL/GenBank/DDBJ databases">
        <title>Sorghum-associated microbial communities from plants grown in Nebraska, USA.</title>
        <authorList>
            <person name="Schachtman D."/>
        </authorList>
    </citation>
    <scope>NUCLEOTIDE SEQUENCE [LARGE SCALE GENOMIC DNA]</scope>
    <source>
        <strain evidence="11 12">4129</strain>
    </source>
</reference>
<proteinExistence type="inferred from homology"/>
<gene>
    <name evidence="11" type="ORF">J2W48_003296</name>
</gene>
<evidence type="ECO:0000256" key="5">
    <source>
        <dbReference type="ARBA" id="ARBA00022842"/>
    </source>
</evidence>
<dbReference type="PANTHER" id="PTHR34047:SF3">
    <property type="entry name" value="BLR2052 PROTEIN"/>
    <property type="match status" value="1"/>
</dbReference>
<dbReference type="RefSeq" id="WP_310282691.1">
    <property type="nucleotide sequence ID" value="NZ_JAVDWQ010000012.1"/>
</dbReference>
<evidence type="ECO:0000256" key="4">
    <source>
        <dbReference type="ARBA" id="ARBA00022723"/>
    </source>
</evidence>
<keyword evidence="2" id="KW-0808">Transferase</keyword>
<sequence length="420" mass="49300">MTNLFETKSKPIPITKMMVKEAYRKVNSNKGSAGVDEESLDKFQENLLSNLYKIWNRMSSGSYFPQPVKEVVIPKADGGERKLGIPAISDRIAQEVVKTYLEPRFEAIFSKNSYGYRPNKSAHEALEKVKKNVRRYAWVVDMDIKAFFDEVNHELLLKAVDKHVSEKWAKMYIARWLECPVQTSNGELIHRNGAGTPQGGVISPLLANLFLHYVLDKWLEKEYPQLSFVRYADDVIVHCYSEEQSIEVLNAIKDRLEKCKLRLSEQKTKIVYCQDYRRPKRKDCLKKFDFLGFTFKPCSKASKTGRGMFLGFDCSISQKSQSRIVALWGNLNFHRQSNIVIQTIANQLNPQIQGIVRYYGHFKIWTLRKLFRHLENRLVKWARKKYKSMKRSYSKAYSWLREIKLSYPTMFYHWNFFTTM</sequence>
<dbReference type="PRINTS" id="PR00866">
    <property type="entry name" value="RNADNAPOLMS"/>
</dbReference>
<evidence type="ECO:0000256" key="7">
    <source>
        <dbReference type="ARBA" id="ARBA00023118"/>
    </source>
</evidence>
<dbReference type="EC" id="2.7.7.49" evidence="1"/>
<dbReference type="GO" id="GO:0003964">
    <property type="term" value="F:RNA-directed DNA polymerase activity"/>
    <property type="evidence" value="ECO:0007669"/>
    <property type="project" value="UniProtKB-KW"/>
</dbReference>
<dbReference type="PROSITE" id="PS50878">
    <property type="entry name" value="RT_POL"/>
    <property type="match status" value="1"/>
</dbReference>
<evidence type="ECO:0000259" key="10">
    <source>
        <dbReference type="PROSITE" id="PS50878"/>
    </source>
</evidence>
<dbReference type="InterPro" id="IPR030931">
    <property type="entry name" value="Group_II_RT_mat"/>
</dbReference>
<keyword evidence="4" id="KW-0479">Metal-binding</keyword>
<evidence type="ECO:0000256" key="1">
    <source>
        <dbReference type="ARBA" id="ARBA00012493"/>
    </source>
</evidence>
<keyword evidence="7" id="KW-0051">Antiviral defense</keyword>
<keyword evidence="12" id="KW-1185">Reference proteome</keyword>
<dbReference type="Proteomes" id="UP001269081">
    <property type="component" value="Unassembled WGS sequence"/>
</dbReference>
<dbReference type="InterPro" id="IPR013597">
    <property type="entry name" value="Mat_intron_G2"/>
</dbReference>
<evidence type="ECO:0000256" key="3">
    <source>
        <dbReference type="ARBA" id="ARBA00022695"/>
    </source>
</evidence>
<dbReference type="Pfam" id="PF00078">
    <property type="entry name" value="RVT_1"/>
    <property type="match status" value="1"/>
</dbReference>
<accession>A0ABU1YAS8</accession>
<evidence type="ECO:0000256" key="8">
    <source>
        <dbReference type="ARBA" id="ARBA00034120"/>
    </source>
</evidence>
<dbReference type="PANTHER" id="PTHR34047">
    <property type="entry name" value="NUCLEAR INTRON MATURASE 1, MITOCHONDRIAL-RELATED"/>
    <property type="match status" value="1"/>
</dbReference>
<dbReference type="InterPro" id="IPR043128">
    <property type="entry name" value="Rev_trsase/Diguanyl_cyclase"/>
</dbReference>
<comment type="caution">
    <text evidence="11">The sequence shown here is derived from an EMBL/GenBank/DDBJ whole genome shotgun (WGS) entry which is preliminary data.</text>
</comment>
<name>A0ABU1YAS8_9FLAO</name>
<keyword evidence="3" id="KW-0548">Nucleotidyltransferase</keyword>
<dbReference type="Gene3D" id="3.30.70.270">
    <property type="match status" value="1"/>
</dbReference>
<dbReference type="EMBL" id="JAVDWQ010000012">
    <property type="protein sequence ID" value="MDR7211342.1"/>
    <property type="molecule type" value="Genomic_DNA"/>
</dbReference>
<dbReference type="NCBIfam" id="TIGR04416">
    <property type="entry name" value="group_II_RT_mat"/>
    <property type="match status" value="1"/>
</dbReference>
<dbReference type="InterPro" id="IPR043502">
    <property type="entry name" value="DNA/RNA_pol_sf"/>
</dbReference>
<comment type="similarity">
    <text evidence="8">Belongs to the bacterial reverse transcriptase family.</text>
</comment>
<dbReference type="InterPro" id="IPR000123">
    <property type="entry name" value="Reverse_transcriptase_msDNA"/>
</dbReference>
<keyword evidence="6 11" id="KW-0695">RNA-directed DNA polymerase</keyword>